<dbReference type="InterPro" id="IPR005564">
    <property type="entry name" value="Major_capsid_GpE"/>
</dbReference>
<sequence length="350" mass="38780">MPEIILPYSNVDLTTEVNKLPNTFGLLNALGIAPGEAKRSRLVRIDYREGQIVVLSHREPGGPGEITDDGVQTGIILSIPHFTHFENILVGDIDGLLEVVNGQITDVSLDAELERKLITIRKNHSITREFLRLGMLRGEIKDGKLRTLYNLYDVFGVEKKEVDFALGTAGTDVRQKCEEVSDHILSNVKGETVGGVESVVDSKFFAKLISHAKVEKYWLQAQNASVHTQLERQRLGGNWGRVFEFGDIIWREYKGGLPVKSNDGSISTVKNVDDNSGTVYPSGTQSMFRTFDGPAYHIDRVNQAPTVDEEGSIFISTKELDHGVGLELKSQSNMLAICKQPDCLVQVKTN</sequence>
<name>A0A1C3WMX3_9HYPH</name>
<organism evidence="1 2">
    <name type="scientific">Rhizobium lusitanum</name>
    <dbReference type="NCBI Taxonomy" id="293958"/>
    <lineage>
        <taxon>Bacteria</taxon>
        <taxon>Pseudomonadati</taxon>
        <taxon>Pseudomonadota</taxon>
        <taxon>Alphaproteobacteria</taxon>
        <taxon>Hyphomicrobiales</taxon>
        <taxon>Rhizobiaceae</taxon>
        <taxon>Rhizobium/Agrobacterium group</taxon>
        <taxon>Rhizobium</taxon>
    </lineage>
</organism>
<gene>
    <name evidence="1" type="ORF">GA0061101_113143</name>
</gene>
<protein>
    <submittedName>
        <fullName evidence="1">Phage major capsid protein E</fullName>
    </submittedName>
</protein>
<dbReference type="AlphaFoldDB" id="A0A1C3WMX3"/>
<accession>A0A1C3WMX3</accession>
<dbReference type="Pfam" id="PF03864">
    <property type="entry name" value="Phage_cap_E"/>
    <property type="match status" value="1"/>
</dbReference>
<evidence type="ECO:0000313" key="2">
    <source>
        <dbReference type="Proteomes" id="UP000199205"/>
    </source>
</evidence>
<dbReference type="EMBL" id="FMAF01000013">
    <property type="protein sequence ID" value="SCB41275.1"/>
    <property type="molecule type" value="Genomic_DNA"/>
</dbReference>
<dbReference type="RefSeq" id="WP_092575158.1">
    <property type="nucleotide sequence ID" value="NZ_FMAF01000013.1"/>
</dbReference>
<evidence type="ECO:0000313" key="1">
    <source>
        <dbReference type="EMBL" id="SCB41275.1"/>
    </source>
</evidence>
<proteinExistence type="predicted"/>
<reference evidence="2" key="1">
    <citation type="submission" date="2016-08" db="EMBL/GenBank/DDBJ databases">
        <authorList>
            <person name="Varghese N."/>
            <person name="Submissions Spin"/>
        </authorList>
    </citation>
    <scope>NUCLEOTIDE SEQUENCE [LARGE SCALE GENOMIC DNA]</scope>
    <source>
        <strain evidence="2">P1-7</strain>
    </source>
</reference>
<dbReference type="OrthoDB" id="6388191at2"/>
<dbReference type="Proteomes" id="UP000199205">
    <property type="component" value="Unassembled WGS sequence"/>
</dbReference>